<comment type="caution">
    <text evidence="2">The sequence shown here is derived from an EMBL/GenBank/DDBJ whole genome shotgun (WGS) entry which is preliminary data.</text>
</comment>
<dbReference type="Gene3D" id="1.10.510.10">
    <property type="entry name" value="Transferase(Phosphotransferase) domain 1"/>
    <property type="match status" value="1"/>
</dbReference>
<proteinExistence type="predicted"/>
<protein>
    <submittedName>
        <fullName evidence="2">27297_t:CDS:1</fullName>
    </submittedName>
</protein>
<dbReference type="PANTHER" id="PTHR27003">
    <property type="entry name" value="OS07G0166700 PROTEIN"/>
    <property type="match status" value="1"/>
</dbReference>
<dbReference type="InterPro" id="IPR001245">
    <property type="entry name" value="Ser-Thr/Tyr_kinase_cat_dom"/>
</dbReference>
<reference evidence="2 3" key="1">
    <citation type="submission" date="2021-06" db="EMBL/GenBank/DDBJ databases">
        <authorList>
            <person name="Kallberg Y."/>
            <person name="Tangrot J."/>
            <person name="Rosling A."/>
        </authorList>
    </citation>
    <scope>NUCLEOTIDE SEQUENCE [LARGE SCALE GENOMIC DNA]</scope>
    <source>
        <strain evidence="2 3">120-4 pot B 10/14</strain>
    </source>
</reference>
<dbReference type="Pfam" id="PF07714">
    <property type="entry name" value="PK_Tyr_Ser-Thr"/>
    <property type="match status" value="1"/>
</dbReference>
<feature type="non-terminal residue" evidence="2">
    <location>
        <position position="170"/>
    </location>
</feature>
<dbReference type="PANTHER" id="PTHR27003:SF88">
    <property type="entry name" value="RECEPTOR-LIKE PROTEIN KINASE THESEUS 1"/>
    <property type="match status" value="1"/>
</dbReference>
<evidence type="ECO:0000313" key="3">
    <source>
        <dbReference type="Proteomes" id="UP000789901"/>
    </source>
</evidence>
<keyword evidence="3" id="KW-1185">Reference proteome</keyword>
<dbReference type="PROSITE" id="PS50011">
    <property type="entry name" value="PROTEIN_KINASE_DOM"/>
    <property type="match status" value="1"/>
</dbReference>
<organism evidence="2 3">
    <name type="scientific">Gigaspora margarita</name>
    <dbReference type="NCBI Taxonomy" id="4874"/>
    <lineage>
        <taxon>Eukaryota</taxon>
        <taxon>Fungi</taxon>
        <taxon>Fungi incertae sedis</taxon>
        <taxon>Mucoromycota</taxon>
        <taxon>Glomeromycotina</taxon>
        <taxon>Glomeromycetes</taxon>
        <taxon>Diversisporales</taxon>
        <taxon>Gigasporaceae</taxon>
        <taxon>Gigaspora</taxon>
    </lineage>
</organism>
<dbReference type="InterPro" id="IPR000719">
    <property type="entry name" value="Prot_kinase_dom"/>
</dbReference>
<feature type="non-terminal residue" evidence="2">
    <location>
        <position position="1"/>
    </location>
</feature>
<dbReference type="InterPro" id="IPR045272">
    <property type="entry name" value="ANXUR1/2-like"/>
</dbReference>
<gene>
    <name evidence="2" type="ORF">GMARGA_LOCUS28036</name>
</gene>
<dbReference type="EMBL" id="CAJVQB010035186">
    <property type="protein sequence ID" value="CAG8822207.1"/>
    <property type="molecule type" value="Genomic_DNA"/>
</dbReference>
<evidence type="ECO:0000313" key="2">
    <source>
        <dbReference type="EMBL" id="CAG8822207.1"/>
    </source>
</evidence>
<accession>A0ABN7W9D1</accession>
<evidence type="ECO:0000259" key="1">
    <source>
        <dbReference type="PROSITE" id="PS50011"/>
    </source>
</evidence>
<sequence length="170" mass="19870">FISPCQFNDQKISTIGGSADIYSAIWNKQNGCKQKVALKKLHERNNDILKKLFEFYSEIQLTNMVNEHRNIVTFYGFCMDKNEMCLVFEWADKGDLRNFLANKVLDWPQRYKIASEIAFGLNFGKRESPVEGTPSDYEYLYQQAWHENDSIRPSIDEILETLQISLNNQL</sequence>
<name>A0ABN7W9D1_GIGMA</name>
<dbReference type="InterPro" id="IPR011009">
    <property type="entry name" value="Kinase-like_dom_sf"/>
</dbReference>
<feature type="domain" description="Protein kinase" evidence="1">
    <location>
        <begin position="7"/>
        <end position="170"/>
    </location>
</feature>
<dbReference type="SUPFAM" id="SSF56112">
    <property type="entry name" value="Protein kinase-like (PK-like)"/>
    <property type="match status" value="1"/>
</dbReference>
<dbReference type="Proteomes" id="UP000789901">
    <property type="component" value="Unassembled WGS sequence"/>
</dbReference>